<evidence type="ECO:0000256" key="1">
    <source>
        <dbReference type="SAM" id="MobiDB-lite"/>
    </source>
</evidence>
<dbReference type="InterPro" id="IPR058548">
    <property type="entry name" value="MlaB-like_STAS"/>
</dbReference>
<protein>
    <recommendedName>
        <fullName evidence="2">STAS domain-containing protein</fullName>
    </recommendedName>
</protein>
<comment type="caution">
    <text evidence="3">The sequence shown here is derived from an EMBL/GenBank/DDBJ whole genome shotgun (WGS) entry which is preliminary data.</text>
</comment>
<accession>A0A2X0JZ93</accession>
<dbReference type="OrthoDB" id="3855449at2"/>
<dbReference type="InterPro" id="IPR002645">
    <property type="entry name" value="STAS_dom"/>
</dbReference>
<organism evidence="3 4">
    <name type="scientific">Streptacidiphilus pinicola</name>
    <dbReference type="NCBI Taxonomy" id="2219663"/>
    <lineage>
        <taxon>Bacteria</taxon>
        <taxon>Bacillati</taxon>
        <taxon>Actinomycetota</taxon>
        <taxon>Actinomycetes</taxon>
        <taxon>Kitasatosporales</taxon>
        <taxon>Streptomycetaceae</taxon>
        <taxon>Streptacidiphilus</taxon>
    </lineage>
</organism>
<feature type="domain" description="STAS" evidence="2">
    <location>
        <begin position="26"/>
        <end position="89"/>
    </location>
</feature>
<dbReference type="AlphaFoldDB" id="A0A2X0JZ93"/>
<dbReference type="SUPFAM" id="SSF52091">
    <property type="entry name" value="SpoIIaa-like"/>
    <property type="match status" value="1"/>
</dbReference>
<dbReference type="EMBL" id="QKYN01000220">
    <property type="protein sequence ID" value="RAG80529.1"/>
    <property type="molecule type" value="Genomic_DNA"/>
</dbReference>
<sequence length="106" mass="11367">MPLTRPLGSALRRRPAPSKPQPGQTLTVRGEIDFHTVGQLCRQIEEQMPQAGHLTLDLSGATFYGQAAIDALAEVQARATRAGHRLTVTCSPTVPRSRTTPALTPA</sequence>
<dbReference type="Gene3D" id="3.30.750.24">
    <property type="entry name" value="STAS domain"/>
    <property type="match status" value="1"/>
</dbReference>
<evidence type="ECO:0000313" key="4">
    <source>
        <dbReference type="Proteomes" id="UP000248889"/>
    </source>
</evidence>
<evidence type="ECO:0000259" key="2">
    <source>
        <dbReference type="PROSITE" id="PS50801"/>
    </source>
</evidence>
<dbReference type="CDD" id="cd07043">
    <property type="entry name" value="STAS_anti-anti-sigma_factors"/>
    <property type="match status" value="1"/>
</dbReference>
<proteinExistence type="predicted"/>
<dbReference type="InterPro" id="IPR036513">
    <property type="entry name" value="STAS_dom_sf"/>
</dbReference>
<dbReference type="PROSITE" id="PS50801">
    <property type="entry name" value="STAS"/>
    <property type="match status" value="1"/>
</dbReference>
<dbReference type="Proteomes" id="UP000248889">
    <property type="component" value="Unassembled WGS sequence"/>
</dbReference>
<evidence type="ECO:0000313" key="3">
    <source>
        <dbReference type="EMBL" id="RAG80529.1"/>
    </source>
</evidence>
<reference evidence="3 4" key="1">
    <citation type="submission" date="2018-06" db="EMBL/GenBank/DDBJ databases">
        <title>Streptacidiphilus pinicola sp. nov., isolated from pine grove soil.</title>
        <authorList>
            <person name="Roh S.G."/>
            <person name="Park S."/>
            <person name="Kim M.-K."/>
            <person name="Yun B.-R."/>
            <person name="Park J."/>
            <person name="Kim M.J."/>
            <person name="Kim Y.S."/>
            <person name="Kim S.B."/>
        </authorList>
    </citation>
    <scope>NUCLEOTIDE SEQUENCE [LARGE SCALE GENOMIC DNA]</scope>
    <source>
        <strain evidence="3 4">MMS16-CNU450</strain>
    </source>
</reference>
<name>A0A2X0JZ93_9ACTN</name>
<dbReference type="RefSeq" id="WP_111507762.1">
    <property type="nucleotide sequence ID" value="NZ_QKYN01000220.1"/>
</dbReference>
<gene>
    <name evidence="3" type="ORF">DN069_37690</name>
</gene>
<keyword evidence="4" id="KW-1185">Reference proteome</keyword>
<dbReference type="Pfam" id="PF13466">
    <property type="entry name" value="STAS_2"/>
    <property type="match status" value="1"/>
</dbReference>
<feature type="region of interest" description="Disordered" evidence="1">
    <location>
        <begin position="1"/>
        <end position="29"/>
    </location>
</feature>